<dbReference type="InterPro" id="IPR004360">
    <property type="entry name" value="Glyas_Fos-R_dOase_dom"/>
</dbReference>
<evidence type="ECO:0000259" key="1">
    <source>
        <dbReference type="PROSITE" id="PS51819"/>
    </source>
</evidence>
<name>A0ABP8QAE3_9ACTN</name>
<dbReference type="PANTHER" id="PTHR36437">
    <property type="entry name" value="GLYOXALASE/BLEOMYCIN RESISTANCE PROTEIN/DIOXYGENASE"/>
    <property type="match status" value="1"/>
</dbReference>
<dbReference type="Proteomes" id="UP001500503">
    <property type="component" value="Unassembled WGS sequence"/>
</dbReference>
<dbReference type="Pfam" id="PF00903">
    <property type="entry name" value="Glyoxalase"/>
    <property type="match status" value="1"/>
</dbReference>
<organism evidence="2 3">
    <name type="scientific">Actinoallomurus oryzae</name>
    <dbReference type="NCBI Taxonomy" id="502180"/>
    <lineage>
        <taxon>Bacteria</taxon>
        <taxon>Bacillati</taxon>
        <taxon>Actinomycetota</taxon>
        <taxon>Actinomycetes</taxon>
        <taxon>Streptosporangiales</taxon>
        <taxon>Thermomonosporaceae</taxon>
        <taxon>Actinoallomurus</taxon>
    </lineage>
</organism>
<feature type="domain" description="VOC" evidence="1">
    <location>
        <begin position="1"/>
        <end position="122"/>
    </location>
</feature>
<dbReference type="SUPFAM" id="SSF54593">
    <property type="entry name" value="Glyoxalase/Bleomycin resistance protein/Dihydroxybiphenyl dioxygenase"/>
    <property type="match status" value="1"/>
</dbReference>
<dbReference type="PROSITE" id="PS51819">
    <property type="entry name" value="VOC"/>
    <property type="match status" value="1"/>
</dbReference>
<dbReference type="InterPro" id="IPR037523">
    <property type="entry name" value="VOC_core"/>
</dbReference>
<gene>
    <name evidence="2" type="ORF">GCM10023191_045110</name>
</gene>
<reference evidence="3" key="1">
    <citation type="journal article" date="2019" name="Int. J. Syst. Evol. Microbiol.">
        <title>The Global Catalogue of Microorganisms (GCM) 10K type strain sequencing project: providing services to taxonomists for standard genome sequencing and annotation.</title>
        <authorList>
            <consortium name="The Broad Institute Genomics Platform"/>
            <consortium name="The Broad Institute Genome Sequencing Center for Infectious Disease"/>
            <person name="Wu L."/>
            <person name="Ma J."/>
        </authorList>
    </citation>
    <scope>NUCLEOTIDE SEQUENCE [LARGE SCALE GENOMIC DNA]</scope>
    <source>
        <strain evidence="3">JCM 17933</strain>
    </source>
</reference>
<proteinExistence type="predicted"/>
<evidence type="ECO:0000313" key="3">
    <source>
        <dbReference type="Proteomes" id="UP001500503"/>
    </source>
</evidence>
<dbReference type="InterPro" id="IPR029068">
    <property type="entry name" value="Glyas_Bleomycin-R_OHBP_Dase"/>
</dbReference>
<accession>A0ABP8QAE3</accession>
<protein>
    <submittedName>
        <fullName evidence="2">VOC family protein</fullName>
    </submittedName>
</protein>
<evidence type="ECO:0000313" key="2">
    <source>
        <dbReference type="EMBL" id="GAA4498994.1"/>
    </source>
</evidence>
<dbReference type="EMBL" id="BAABHF010000024">
    <property type="protein sequence ID" value="GAA4498994.1"/>
    <property type="molecule type" value="Genomic_DNA"/>
</dbReference>
<sequence length="136" mass="14885">MVVDDYDPAIEFFVDLLGFELVEDSPSLTNDGRPKRWVVVRPPGAETGILLARADGGRQPLAVGNQVAGRVGFFLRVDDFDATYGRMVAAGVEFVTSPRTEPYGRVAVFLDVAGNRWDLLGPGPDRNREAPVPIRK</sequence>
<dbReference type="PANTHER" id="PTHR36437:SF2">
    <property type="entry name" value="GLYOXALASE_BLEOMYCIN RESISTANCE PROTEIN_DIOXYGENASE"/>
    <property type="match status" value="1"/>
</dbReference>
<comment type="caution">
    <text evidence="2">The sequence shown here is derived from an EMBL/GenBank/DDBJ whole genome shotgun (WGS) entry which is preliminary data.</text>
</comment>
<keyword evidence="3" id="KW-1185">Reference proteome</keyword>
<dbReference type="Gene3D" id="3.10.180.10">
    <property type="entry name" value="2,3-Dihydroxybiphenyl 1,2-Dioxygenase, domain 1"/>
    <property type="match status" value="1"/>
</dbReference>